<feature type="region of interest" description="Disordered" evidence="1">
    <location>
        <begin position="110"/>
        <end position="171"/>
    </location>
</feature>
<dbReference type="AlphaFoldDB" id="A0A5P1FSM2"/>
<dbReference type="GO" id="GO:0005789">
    <property type="term" value="C:endoplasmic reticulum membrane"/>
    <property type="evidence" value="ECO:0007669"/>
    <property type="project" value="TreeGrafter"/>
</dbReference>
<protein>
    <submittedName>
        <fullName evidence="3">Uncharacterized protein</fullName>
    </submittedName>
</protein>
<evidence type="ECO:0000256" key="1">
    <source>
        <dbReference type="SAM" id="MobiDB-lite"/>
    </source>
</evidence>
<feature type="compositionally biased region" description="Basic and acidic residues" evidence="1">
    <location>
        <begin position="343"/>
        <end position="352"/>
    </location>
</feature>
<dbReference type="Gramene" id="ONK81315">
    <property type="protein sequence ID" value="ONK81315"/>
    <property type="gene ID" value="A4U43_C01F27730"/>
</dbReference>
<dbReference type="GO" id="GO:0006506">
    <property type="term" value="P:GPI anchor biosynthetic process"/>
    <property type="evidence" value="ECO:0007669"/>
    <property type="project" value="InterPro"/>
</dbReference>
<dbReference type="GO" id="GO:0051377">
    <property type="term" value="F:mannose-ethanolamine phosphotransferase activity"/>
    <property type="evidence" value="ECO:0007669"/>
    <property type="project" value="TreeGrafter"/>
</dbReference>
<accession>A0A5P1FSM2</accession>
<sequence>MWPFFLILPLHSLVIFLFSHGFLLTRTELSSFSHCSDLSQANSSNPCSFPSQPEPEPEPDGKCWTRPTVNRLVMIVLDALRNPQRKSIPNLANDLQKVYLLMSRTNKDEPLNFGFEETREEKEEETSPSSGNDSSFLEDQQVVTNQPNDRFLPDYTAPPRPNPDETTIDISGGWTIIGTPLDLCDPRILAMAAEQRHFLEAEYHEYAATNATGTTFCRSAALIEFKLSASVIRVDVEIHRCGCDGGRSAANPADEILLQRPSSIYPVFNARPPPREPDRIQYPHDPGQTPPAPQPQTTLAERPQLACGPPDGRRRLQVRELPLTGSPRPRASGLEDLIGGRRSHSDGKEKFGHLSSDSGADLKTGSGAGKGNPKPKKEMDLVTAHRLFYGKDKEKGNGRRSFLPYRPELVGLFAGSRAHHHHPF</sequence>
<dbReference type="PANTHER" id="PTHR23071:SF1">
    <property type="entry name" value="GPI ETHANOLAMINE PHOSPHATE TRANSFERASE 3"/>
    <property type="match status" value="1"/>
</dbReference>
<dbReference type="InterPro" id="IPR039524">
    <property type="entry name" value="PIGO/GPI13"/>
</dbReference>
<feature type="signal peptide" evidence="2">
    <location>
        <begin position="1"/>
        <end position="21"/>
    </location>
</feature>
<dbReference type="EMBL" id="CM007381">
    <property type="protein sequence ID" value="ONK81315.1"/>
    <property type="molecule type" value="Genomic_DNA"/>
</dbReference>
<evidence type="ECO:0000313" key="3">
    <source>
        <dbReference type="EMBL" id="ONK81315.1"/>
    </source>
</evidence>
<dbReference type="InterPro" id="IPR022143">
    <property type="entry name" value="DUF3675"/>
</dbReference>
<gene>
    <name evidence="3" type="ORF">A4U43_C01F27730</name>
</gene>
<organism evidence="3 4">
    <name type="scientific">Asparagus officinalis</name>
    <name type="common">Garden asparagus</name>
    <dbReference type="NCBI Taxonomy" id="4686"/>
    <lineage>
        <taxon>Eukaryota</taxon>
        <taxon>Viridiplantae</taxon>
        <taxon>Streptophyta</taxon>
        <taxon>Embryophyta</taxon>
        <taxon>Tracheophyta</taxon>
        <taxon>Spermatophyta</taxon>
        <taxon>Magnoliopsida</taxon>
        <taxon>Liliopsida</taxon>
        <taxon>Asparagales</taxon>
        <taxon>Asparagaceae</taxon>
        <taxon>Asparagoideae</taxon>
        <taxon>Asparagus</taxon>
    </lineage>
</organism>
<name>A0A5P1FSM2_ASPOF</name>
<feature type="compositionally biased region" description="Polar residues" evidence="1">
    <location>
        <begin position="127"/>
        <end position="148"/>
    </location>
</feature>
<feature type="region of interest" description="Disordered" evidence="1">
    <location>
        <begin position="43"/>
        <end position="64"/>
    </location>
</feature>
<keyword evidence="2" id="KW-0732">Signal</keyword>
<feature type="compositionally biased region" description="Basic and acidic residues" evidence="1">
    <location>
        <begin position="110"/>
        <end position="121"/>
    </location>
</feature>
<dbReference type="PANTHER" id="PTHR23071">
    <property type="entry name" value="PHOSPHATIDYLINOSITOL GLYCAN"/>
    <property type="match status" value="1"/>
</dbReference>
<dbReference type="Proteomes" id="UP000243459">
    <property type="component" value="Chromosome 1"/>
</dbReference>
<reference evidence="4" key="1">
    <citation type="journal article" date="2017" name="Nat. Commun.">
        <title>The asparagus genome sheds light on the origin and evolution of a young Y chromosome.</title>
        <authorList>
            <person name="Harkess A."/>
            <person name="Zhou J."/>
            <person name="Xu C."/>
            <person name="Bowers J.E."/>
            <person name="Van der Hulst R."/>
            <person name="Ayyampalayam S."/>
            <person name="Mercati F."/>
            <person name="Riccardi P."/>
            <person name="McKain M.R."/>
            <person name="Kakrana A."/>
            <person name="Tang H."/>
            <person name="Ray J."/>
            <person name="Groenendijk J."/>
            <person name="Arikit S."/>
            <person name="Mathioni S.M."/>
            <person name="Nakano M."/>
            <person name="Shan H."/>
            <person name="Telgmann-Rauber A."/>
            <person name="Kanno A."/>
            <person name="Yue Z."/>
            <person name="Chen H."/>
            <person name="Li W."/>
            <person name="Chen Y."/>
            <person name="Xu X."/>
            <person name="Zhang Y."/>
            <person name="Luo S."/>
            <person name="Chen H."/>
            <person name="Gao J."/>
            <person name="Mao Z."/>
            <person name="Pires J.C."/>
            <person name="Luo M."/>
            <person name="Kudrna D."/>
            <person name="Wing R.A."/>
            <person name="Meyers B.C."/>
            <person name="Yi K."/>
            <person name="Kong H."/>
            <person name="Lavrijsen P."/>
            <person name="Sunseri F."/>
            <person name="Falavigna A."/>
            <person name="Ye Y."/>
            <person name="Leebens-Mack J.H."/>
            <person name="Chen G."/>
        </authorList>
    </citation>
    <scope>NUCLEOTIDE SEQUENCE [LARGE SCALE GENOMIC DNA]</scope>
    <source>
        <strain evidence="4">cv. DH0086</strain>
    </source>
</reference>
<feature type="chain" id="PRO_5024338485" evidence="2">
    <location>
        <begin position="22"/>
        <end position="424"/>
    </location>
</feature>
<proteinExistence type="predicted"/>
<keyword evidence="4" id="KW-1185">Reference proteome</keyword>
<evidence type="ECO:0000256" key="2">
    <source>
        <dbReference type="SAM" id="SignalP"/>
    </source>
</evidence>
<feature type="region of interest" description="Disordered" evidence="1">
    <location>
        <begin position="264"/>
        <end position="377"/>
    </location>
</feature>
<feature type="compositionally biased region" description="Basic and acidic residues" evidence="1">
    <location>
        <begin position="273"/>
        <end position="282"/>
    </location>
</feature>
<dbReference type="Pfam" id="PF12428">
    <property type="entry name" value="DUF3675"/>
    <property type="match status" value="1"/>
</dbReference>
<evidence type="ECO:0000313" key="4">
    <source>
        <dbReference type="Proteomes" id="UP000243459"/>
    </source>
</evidence>